<dbReference type="InterPro" id="IPR023380">
    <property type="entry name" value="DsbB-like_sf"/>
</dbReference>
<evidence type="ECO:0000256" key="1">
    <source>
        <dbReference type="ARBA" id="ARBA00004141"/>
    </source>
</evidence>
<keyword evidence="2 5" id="KW-0812">Transmembrane</keyword>
<gene>
    <name evidence="6" type="ORF">KL86DPRO_20418</name>
</gene>
<comment type="subcellular location">
    <subcellularLocation>
        <location evidence="1">Membrane</location>
        <topology evidence="1">Multi-pass membrane protein</topology>
    </subcellularLocation>
</comment>
<protein>
    <recommendedName>
        <fullName evidence="7">Disulfide bond formation protein B</fullName>
    </recommendedName>
</protein>
<dbReference type="Gene3D" id="1.20.1550.10">
    <property type="entry name" value="DsbB-like"/>
    <property type="match status" value="1"/>
</dbReference>
<feature type="transmembrane region" description="Helical" evidence="5">
    <location>
        <begin position="12"/>
        <end position="37"/>
    </location>
</feature>
<dbReference type="InterPro" id="IPR003752">
    <property type="entry name" value="DiS_bond_form_DsbB/BdbC"/>
</dbReference>
<dbReference type="GO" id="GO:0006457">
    <property type="term" value="P:protein folding"/>
    <property type="evidence" value="ECO:0007669"/>
    <property type="project" value="InterPro"/>
</dbReference>
<reference evidence="6" key="1">
    <citation type="submission" date="2016-04" db="EMBL/GenBank/DDBJ databases">
        <authorList>
            <person name="Evans L.H."/>
            <person name="Alamgir A."/>
            <person name="Owens N."/>
            <person name="Weber N.D."/>
            <person name="Virtaneva K."/>
            <person name="Barbian K."/>
            <person name="Babar A."/>
            <person name="Rosenke K."/>
        </authorList>
    </citation>
    <scope>NUCLEOTIDE SEQUENCE</scope>
    <source>
        <strain evidence="6">86</strain>
    </source>
</reference>
<sequence>MKRFSTPMAGILWLGMHANICVICAVLLGSLFMQVVMGEYPCPLCMTQRIAMILCALGQAYILSRLFIDNNLQCKDFSLGHGMTIYAALAGAAMSIRQILLHIVPPDPGYGTPVFGLHIYTWSFLIFCAEILAVGINLALGPREEFRVHPNALKLTRGVFLLLAIIIAAVAVVTFVEEGLHLVLPDNPTSNRLFEDLGLRPPAPSPDL</sequence>
<name>A0A212K089_9DELT</name>
<organism evidence="6">
    <name type="scientific">uncultured delta proteobacterium</name>
    <dbReference type="NCBI Taxonomy" id="34034"/>
    <lineage>
        <taxon>Bacteria</taxon>
        <taxon>Deltaproteobacteria</taxon>
        <taxon>environmental samples</taxon>
    </lineage>
</organism>
<feature type="transmembrane region" description="Helical" evidence="5">
    <location>
        <begin position="49"/>
        <end position="68"/>
    </location>
</feature>
<dbReference type="SUPFAM" id="SSF158442">
    <property type="entry name" value="DsbB-like"/>
    <property type="match status" value="1"/>
</dbReference>
<proteinExistence type="predicted"/>
<keyword evidence="4 5" id="KW-0472">Membrane</keyword>
<dbReference type="GO" id="GO:0015035">
    <property type="term" value="F:protein-disulfide reductase activity"/>
    <property type="evidence" value="ECO:0007669"/>
    <property type="project" value="InterPro"/>
</dbReference>
<dbReference type="EMBL" id="FLUQ01000002">
    <property type="protein sequence ID" value="SBW05038.1"/>
    <property type="molecule type" value="Genomic_DNA"/>
</dbReference>
<evidence type="ECO:0008006" key="7">
    <source>
        <dbReference type="Google" id="ProtNLM"/>
    </source>
</evidence>
<evidence type="ECO:0000256" key="3">
    <source>
        <dbReference type="ARBA" id="ARBA00022989"/>
    </source>
</evidence>
<dbReference type="AlphaFoldDB" id="A0A212K089"/>
<keyword evidence="3 5" id="KW-1133">Transmembrane helix</keyword>
<feature type="transmembrane region" description="Helical" evidence="5">
    <location>
        <begin position="159"/>
        <end position="176"/>
    </location>
</feature>
<dbReference type="Pfam" id="PF02600">
    <property type="entry name" value="DsbB"/>
    <property type="match status" value="1"/>
</dbReference>
<dbReference type="GO" id="GO:0016020">
    <property type="term" value="C:membrane"/>
    <property type="evidence" value="ECO:0007669"/>
    <property type="project" value="UniProtKB-SubCell"/>
</dbReference>
<evidence type="ECO:0000256" key="5">
    <source>
        <dbReference type="SAM" id="Phobius"/>
    </source>
</evidence>
<accession>A0A212K089</accession>
<feature type="transmembrane region" description="Helical" evidence="5">
    <location>
        <begin position="80"/>
        <end position="99"/>
    </location>
</feature>
<evidence type="ECO:0000256" key="4">
    <source>
        <dbReference type="ARBA" id="ARBA00023136"/>
    </source>
</evidence>
<feature type="transmembrane region" description="Helical" evidence="5">
    <location>
        <begin position="119"/>
        <end position="139"/>
    </location>
</feature>
<evidence type="ECO:0000256" key="2">
    <source>
        <dbReference type="ARBA" id="ARBA00022692"/>
    </source>
</evidence>
<evidence type="ECO:0000313" key="6">
    <source>
        <dbReference type="EMBL" id="SBW05038.1"/>
    </source>
</evidence>